<dbReference type="Gene3D" id="3.90.1110.10">
    <property type="entry name" value="RNA polymerase Rpb2, domain 2"/>
    <property type="match status" value="1"/>
</dbReference>
<dbReference type="Gene3D" id="2.40.270.10">
    <property type="entry name" value="DNA-directed RNA polymerase, subunit 2, domain 6"/>
    <property type="match status" value="2"/>
</dbReference>
<evidence type="ECO:0000259" key="10">
    <source>
        <dbReference type="Pfam" id="PF04560"/>
    </source>
</evidence>
<feature type="domain" description="RNA polymerase Rpb2" evidence="11">
    <location>
        <begin position="467"/>
        <end position="513"/>
    </location>
</feature>
<comment type="subunit">
    <text evidence="6 8">The RNAP catalytic core consists of 2 alpha, 1 beta, 1 beta' and 1 omega subunit. When a sigma factor is associated with the core the holoenzyme is formed, which can initiate transcription.</text>
</comment>
<feature type="domain" description="RNA polymerase Rpb2" evidence="10">
    <location>
        <begin position="1259"/>
        <end position="1333"/>
    </location>
</feature>
<dbReference type="InterPro" id="IPR015712">
    <property type="entry name" value="DNA-dir_RNA_pol_su2"/>
</dbReference>
<dbReference type="Gene3D" id="2.40.50.100">
    <property type="match status" value="1"/>
</dbReference>
<evidence type="ECO:0000259" key="14">
    <source>
        <dbReference type="Pfam" id="PF10385"/>
    </source>
</evidence>
<dbReference type="Pfam" id="PF04563">
    <property type="entry name" value="RNA_pol_Rpb2_1"/>
    <property type="match status" value="1"/>
</dbReference>
<dbReference type="InterPro" id="IPR007645">
    <property type="entry name" value="RNA_pol_Rpb2_3"/>
</dbReference>
<feature type="domain" description="DNA-directed RNA polymerase subunit 2 hybrid-binding" evidence="9">
    <location>
        <begin position="793"/>
        <end position="1257"/>
    </location>
</feature>
<evidence type="ECO:0000256" key="8">
    <source>
        <dbReference type="RuleBase" id="RU363031"/>
    </source>
</evidence>
<dbReference type="PROSITE" id="PS01166">
    <property type="entry name" value="RNA_POL_BETA"/>
    <property type="match status" value="1"/>
</dbReference>
<sequence>MSKNPKFENKIISNKVLRRDYSKVENTFEAPNLLDLQRKSFKRFIDIELEQTIKSIFPIKSINGKYILEYGGMKLEEPRKSEAEARNEGKTYDRPLYVNLSIIDTESGEVKKSTKTKLKGVNHDGIFFANIPIMTDKGTFIVNGIEKFVISQIVRSPGPYILNKSQIKLSNSRKRIQEGYVCEVLPSKGTLFFIFIPDNKDVVQVMFRDATGESTCVVSVTTFFKALGLTGKEILRIFNDNELIIKSIQSENYNEDKIFDYDDVKRLIEETKSGITNQRISIDNKLRTLVKNVLEIQDQIGNKKASKELQDKLDLAINRLISEKAAKDLVQSLSISTKSIDSKSRINDSETISFQTVIFNHFFNNRNYDLSKAGRYKMNRKLRVSERLYGRIVAEDIKDINGKILVKKDEMIQKAEIDKIKDLYHNKKIPSYDAEIASPIKGQEHFAKYEKVNIYVNNDEQNTVVPIIGTLNDFDEAVLTLSDLLSITSYVINLKYDIGFYDDIDHLGNKRLKLIHELLKARSQAGLARIEKFINDKLAIADGANKVQEENEEARKAVTVKSIINTKPFQMTFKEFFNSHQLTQFLDQQNPLAELTNKRRISAMGPGGISREDPNLDIRDVHYSHYGKICPIETPEGMNIGLIMSLASYADADENGFLITPYRVVKNGVITDEIKWLTALREDEYVIACSNLHVKDNKFTEDSVLCRYRSSWDYFDVNKVDYIDIAPKQVVSIAASSIPFLENDDANRALMGANMQRQATPLIRPTAPIVGTGNEYKIAHDSGMAIVYEEDEVGEVKYVDGKKIIIKNKKGEKQYDLLKFNKSNQNTCNNHMPIVNVGDKVKKYETIADGPSMNNGELALGQNALVAFTTWSGYNYEDAIILSKRLFNEDVFTSIHIVEYSIECLKTKNGDEEITRDVPNVSESSKRYLDDEGVIMVGAEVKEGDVLVGKISPKGQVELSPEGKLLQAIFGDKSKNYKETSLKVPHGGEGTVALIKRFKVQDDYELNADVIEQIKVYVVQKRKIQIGDKMAGRHGNKGIISKIVPIEDMPHLEDGTPIDIMLNPLGVPSRMNIGQILELHLGLAMRKISLKKQLEMIFNKEKPEAFTQWFGIDVDLSKILISKFKEVLKEKNITTLEQAENSFTEFDYSIVLSRAGISRDQVNYKVSTPVFEGVKRDDLIEAMNEAGIKPLDPKTTNGKNGKFKLIDGRTGEYFDGDISVGIMYMLKLDHMVDDKIHSRAVGPYSKITQQPLGGKSQNGGQRFGEMEVWALEAYGAAHNLRELLTIKSDDVKGRNNTYNAIIKGKKIPESGLPESFKLLTKQLQGLGLQVNITKDNGALKDINEYISNITEEAIKQDVKDDQSNIGEINPEF</sequence>
<comment type="caution">
    <text evidence="15">The sequence shown here is derived from an EMBL/GenBank/DDBJ whole genome shotgun (WGS) entry which is preliminary data.</text>
</comment>
<evidence type="ECO:0000256" key="6">
    <source>
        <dbReference type="HAMAP-Rule" id="MF_01321"/>
    </source>
</evidence>
<dbReference type="InterPro" id="IPR007642">
    <property type="entry name" value="RNA_pol_Rpb2_2"/>
</dbReference>
<dbReference type="GO" id="GO:0032549">
    <property type="term" value="F:ribonucleoside binding"/>
    <property type="evidence" value="ECO:0007669"/>
    <property type="project" value="InterPro"/>
</dbReference>
<dbReference type="GO" id="GO:0000428">
    <property type="term" value="C:DNA-directed RNA polymerase complex"/>
    <property type="evidence" value="ECO:0007669"/>
    <property type="project" value="UniProtKB-KW"/>
</dbReference>
<dbReference type="InterPro" id="IPR042107">
    <property type="entry name" value="DNA-dir_RNA_pol_bsu_ext_1_sf"/>
</dbReference>
<dbReference type="InterPro" id="IPR037034">
    <property type="entry name" value="RNA_pol_Rpb2_2_sf"/>
</dbReference>
<dbReference type="Proteomes" id="UP000028523">
    <property type="component" value="Unassembled WGS sequence"/>
</dbReference>
<feature type="domain" description="RNA polymerase beta subunit protrusion" evidence="12">
    <location>
        <begin position="33"/>
        <end position="187"/>
    </location>
</feature>
<name>A0A084U4C7_MALIO</name>
<evidence type="ECO:0000313" key="16">
    <source>
        <dbReference type="Proteomes" id="UP000028523"/>
    </source>
</evidence>
<evidence type="ECO:0000256" key="7">
    <source>
        <dbReference type="RuleBase" id="RU000434"/>
    </source>
</evidence>
<dbReference type="PANTHER" id="PTHR20856">
    <property type="entry name" value="DNA-DIRECTED RNA POLYMERASE I SUBUNIT 2"/>
    <property type="match status" value="1"/>
</dbReference>
<accession>A0A084U4C7</accession>
<dbReference type="InterPro" id="IPR019462">
    <property type="entry name" value="DNA-dir_RNA_pol_bsu_external_1"/>
</dbReference>
<dbReference type="Gene3D" id="2.30.150.10">
    <property type="entry name" value="DNA-directed RNA polymerase, beta subunit, external 1 domain"/>
    <property type="match status" value="1"/>
</dbReference>
<dbReference type="InterPro" id="IPR007121">
    <property type="entry name" value="RNA_pol_bsu_CS"/>
</dbReference>
<dbReference type="Pfam" id="PF10385">
    <property type="entry name" value="RNA_pol_Rpb2_45"/>
    <property type="match status" value="1"/>
</dbReference>
<feature type="domain" description="RNA polymerase Rpb2" evidence="13">
    <location>
        <begin position="584"/>
        <end position="650"/>
    </location>
</feature>
<evidence type="ECO:0000259" key="13">
    <source>
        <dbReference type="Pfam" id="PF04565"/>
    </source>
</evidence>
<dbReference type="InterPro" id="IPR037033">
    <property type="entry name" value="DNA-dir_RNAP_su2_hyb_sf"/>
</dbReference>
<proteinExistence type="inferred from homology"/>
<evidence type="ECO:0000256" key="2">
    <source>
        <dbReference type="ARBA" id="ARBA00022679"/>
    </source>
</evidence>
<evidence type="ECO:0000256" key="5">
    <source>
        <dbReference type="ARBA" id="ARBA00048552"/>
    </source>
</evidence>
<protein>
    <recommendedName>
        <fullName evidence="6 8">DNA-directed RNA polymerase subunit beta</fullName>
        <shortName evidence="6">RNAP subunit beta</shortName>
        <ecNumber evidence="6 8">2.7.7.6</ecNumber>
    </recommendedName>
    <alternativeName>
        <fullName evidence="6">RNA polymerase subunit beta</fullName>
    </alternativeName>
    <alternativeName>
        <fullName evidence="6">Transcriptase subunit beta</fullName>
    </alternativeName>
</protein>
<dbReference type="GO" id="GO:0006351">
    <property type="term" value="P:DNA-templated transcription"/>
    <property type="evidence" value="ECO:0007669"/>
    <property type="project" value="UniProtKB-UniRule"/>
</dbReference>
<dbReference type="Pfam" id="PF00562">
    <property type="entry name" value="RNA_pol_Rpb2_6"/>
    <property type="match status" value="1"/>
</dbReference>
<dbReference type="Gene3D" id="3.90.1800.10">
    <property type="entry name" value="RNA polymerase alpha subunit dimerisation domain"/>
    <property type="match status" value="1"/>
</dbReference>
<dbReference type="HAMAP" id="MF_01321">
    <property type="entry name" value="RNApol_bact_RpoB"/>
    <property type="match status" value="1"/>
</dbReference>
<dbReference type="NCBIfam" id="TIGR02013">
    <property type="entry name" value="rpoB"/>
    <property type="match status" value="1"/>
</dbReference>
<dbReference type="RefSeq" id="WP_036451498.1">
    <property type="nucleotide sequence ID" value="NZ_AWQU01000061.1"/>
</dbReference>
<evidence type="ECO:0000256" key="4">
    <source>
        <dbReference type="ARBA" id="ARBA00023163"/>
    </source>
</evidence>
<evidence type="ECO:0000256" key="1">
    <source>
        <dbReference type="ARBA" id="ARBA00022478"/>
    </source>
</evidence>
<comment type="similarity">
    <text evidence="6 7">Belongs to the RNA polymerase beta chain family.</text>
</comment>
<evidence type="ECO:0000259" key="12">
    <source>
        <dbReference type="Pfam" id="PF04563"/>
    </source>
</evidence>
<dbReference type="Pfam" id="PF04565">
    <property type="entry name" value="RNA_pol_Rpb2_3"/>
    <property type="match status" value="1"/>
</dbReference>
<evidence type="ECO:0000259" key="11">
    <source>
        <dbReference type="Pfam" id="PF04561"/>
    </source>
</evidence>
<keyword evidence="16" id="KW-1185">Reference proteome</keyword>
<dbReference type="Gene3D" id="3.90.1100.10">
    <property type="match status" value="2"/>
</dbReference>
<dbReference type="EMBL" id="AWQU01000061">
    <property type="protein sequence ID" value="KFB07813.1"/>
    <property type="molecule type" value="Genomic_DNA"/>
</dbReference>
<dbReference type="EC" id="2.7.7.6" evidence="6 8"/>
<dbReference type="SUPFAM" id="SSF64484">
    <property type="entry name" value="beta and beta-prime subunits of DNA dependent RNA-polymerase"/>
    <property type="match status" value="1"/>
</dbReference>
<dbReference type="CDD" id="cd00653">
    <property type="entry name" value="RNA_pol_B_RPB2"/>
    <property type="match status" value="1"/>
</dbReference>
<dbReference type="NCBIfam" id="NF001616">
    <property type="entry name" value="PRK00405.1"/>
    <property type="match status" value="1"/>
</dbReference>
<keyword evidence="2 6" id="KW-0808">Transferase</keyword>
<dbReference type="InterPro" id="IPR007641">
    <property type="entry name" value="RNA_pol_Rpb2_7"/>
</dbReference>
<keyword evidence="3 6" id="KW-0548">Nucleotidyltransferase</keyword>
<dbReference type="InterPro" id="IPR007644">
    <property type="entry name" value="RNA_pol_bsu_protrusion"/>
</dbReference>
<comment type="function">
    <text evidence="6 8">DNA-dependent RNA polymerase catalyzes the transcription of DNA into RNA using the four ribonucleoside triphosphates as substrates.</text>
</comment>
<dbReference type="Pfam" id="PF04561">
    <property type="entry name" value="RNA_pol_Rpb2_2"/>
    <property type="match status" value="1"/>
</dbReference>
<dbReference type="InterPro" id="IPR010243">
    <property type="entry name" value="RNA_pol_bsu_bac"/>
</dbReference>
<organism evidence="15 16">
    <name type="scientific">Malacoplasma iowae DK-CPA</name>
    <dbReference type="NCBI Taxonomy" id="1394179"/>
    <lineage>
        <taxon>Bacteria</taxon>
        <taxon>Bacillati</taxon>
        <taxon>Mycoplasmatota</taxon>
        <taxon>Mycoplasmoidales</taxon>
        <taxon>Mycoplasmoidaceae</taxon>
        <taxon>Malacoplasma</taxon>
    </lineage>
</organism>
<keyword evidence="1 6" id="KW-0240">DNA-directed RNA polymerase</keyword>
<reference evidence="15 16" key="1">
    <citation type="journal article" date="2014" name="PLoS ONE">
        <title>Reduction of Hydrogen Peroxide Accumulation and Toxicity by a Catalase from Mycoplasma iowae.</title>
        <authorList>
            <person name="Pritchard R.E."/>
            <person name="Prassinos A.J."/>
            <person name="Osborne J.D."/>
            <person name="Raviv Z."/>
            <person name="Balish M.F."/>
        </authorList>
    </citation>
    <scope>NUCLEOTIDE SEQUENCE [LARGE SCALE GENOMIC DNA]</scope>
    <source>
        <strain evidence="15 16">DK-CPA</strain>
    </source>
</reference>
<dbReference type="GO" id="GO:0003677">
    <property type="term" value="F:DNA binding"/>
    <property type="evidence" value="ECO:0007669"/>
    <property type="project" value="UniProtKB-UniRule"/>
</dbReference>
<evidence type="ECO:0000256" key="3">
    <source>
        <dbReference type="ARBA" id="ARBA00022695"/>
    </source>
</evidence>
<evidence type="ECO:0000259" key="9">
    <source>
        <dbReference type="Pfam" id="PF00562"/>
    </source>
</evidence>
<dbReference type="GO" id="GO:0003899">
    <property type="term" value="F:DNA-directed RNA polymerase activity"/>
    <property type="evidence" value="ECO:0007669"/>
    <property type="project" value="UniProtKB-UniRule"/>
</dbReference>
<keyword evidence="4 6" id="KW-0804">Transcription</keyword>
<evidence type="ECO:0000313" key="15">
    <source>
        <dbReference type="EMBL" id="KFB07813.1"/>
    </source>
</evidence>
<gene>
    <name evidence="6 15" type="primary">rpoB</name>
    <name evidence="15" type="ORF">P271_675</name>
</gene>
<dbReference type="Pfam" id="PF04560">
    <property type="entry name" value="RNA_pol_Rpb2_7"/>
    <property type="match status" value="1"/>
</dbReference>
<dbReference type="InterPro" id="IPR007120">
    <property type="entry name" value="DNA-dir_RNAP_su2_dom"/>
</dbReference>
<feature type="domain" description="DNA-directed RNA polymerase beta subunit external 1" evidence="14">
    <location>
        <begin position="662"/>
        <end position="726"/>
    </location>
</feature>
<comment type="catalytic activity">
    <reaction evidence="5 6 8">
        <text>RNA(n) + a ribonucleoside 5'-triphosphate = RNA(n+1) + diphosphate</text>
        <dbReference type="Rhea" id="RHEA:21248"/>
        <dbReference type="Rhea" id="RHEA-COMP:14527"/>
        <dbReference type="Rhea" id="RHEA-COMP:17342"/>
        <dbReference type="ChEBI" id="CHEBI:33019"/>
        <dbReference type="ChEBI" id="CHEBI:61557"/>
        <dbReference type="ChEBI" id="CHEBI:140395"/>
        <dbReference type="EC" id="2.7.7.6"/>
    </reaction>
</comment>